<feature type="chain" id="PRO_5015536625" evidence="4">
    <location>
        <begin position="26"/>
        <end position="341"/>
    </location>
</feature>
<reference evidence="6 7" key="1">
    <citation type="submission" date="2018-03" db="EMBL/GenBank/DDBJ databases">
        <title>Adhaeribacter sp. HMF7605 Genome sequencing and assembly.</title>
        <authorList>
            <person name="Kang H."/>
            <person name="Kang J."/>
            <person name="Cha I."/>
            <person name="Kim H."/>
            <person name="Joh K."/>
        </authorList>
    </citation>
    <scope>NUCLEOTIDE SEQUENCE [LARGE SCALE GENOMIC DNA]</scope>
    <source>
        <strain evidence="6 7">HMF7605</strain>
    </source>
</reference>
<accession>A0A2T2YID9</accession>
<dbReference type="InterPro" id="IPR001547">
    <property type="entry name" value="Glyco_hydro_5"/>
</dbReference>
<dbReference type="EMBL" id="PYFT01000001">
    <property type="protein sequence ID" value="PSR55266.1"/>
    <property type="molecule type" value="Genomic_DNA"/>
</dbReference>
<evidence type="ECO:0000256" key="1">
    <source>
        <dbReference type="ARBA" id="ARBA00022801"/>
    </source>
</evidence>
<evidence type="ECO:0000256" key="2">
    <source>
        <dbReference type="ARBA" id="ARBA00023295"/>
    </source>
</evidence>
<proteinExistence type="inferred from homology"/>
<keyword evidence="4" id="KW-0732">Signal</keyword>
<feature type="domain" description="Glycoside hydrolase family 5" evidence="5">
    <location>
        <begin position="46"/>
        <end position="309"/>
    </location>
</feature>
<protein>
    <submittedName>
        <fullName evidence="6">Glycoside hydrolase</fullName>
    </submittedName>
</protein>
<gene>
    <name evidence="6" type="ORF">AHMF7605_18035</name>
</gene>
<keyword evidence="2 3" id="KW-0326">Glycosidase</keyword>
<dbReference type="RefSeq" id="WP_106931445.1">
    <property type="nucleotide sequence ID" value="NZ_PYFT01000001.1"/>
</dbReference>
<dbReference type="Proteomes" id="UP000240357">
    <property type="component" value="Unassembled WGS sequence"/>
</dbReference>
<dbReference type="Pfam" id="PF00150">
    <property type="entry name" value="Cellulase"/>
    <property type="match status" value="1"/>
</dbReference>
<dbReference type="GO" id="GO:0009251">
    <property type="term" value="P:glucan catabolic process"/>
    <property type="evidence" value="ECO:0007669"/>
    <property type="project" value="TreeGrafter"/>
</dbReference>
<feature type="signal peptide" evidence="4">
    <location>
        <begin position="1"/>
        <end position="25"/>
    </location>
</feature>
<dbReference type="PANTHER" id="PTHR34142">
    <property type="entry name" value="ENDO-BETA-1,4-GLUCANASE A"/>
    <property type="match status" value="1"/>
</dbReference>
<dbReference type="PANTHER" id="PTHR34142:SF1">
    <property type="entry name" value="GLYCOSIDE HYDROLASE FAMILY 5 DOMAIN-CONTAINING PROTEIN"/>
    <property type="match status" value="1"/>
</dbReference>
<comment type="similarity">
    <text evidence="3">Belongs to the glycosyl hydrolase 5 (cellulase A) family.</text>
</comment>
<keyword evidence="7" id="KW-1185">Reference proteome</keyword>
<dbReference type="OrthoDB" id="9800955at2"/>
<comment type="caution">
    <text evidence="6">The sequence shown here is derived from an EMBL/GenBank/DDBJ whole genome shotgun (WGS) entry which is preliminary data.</text>
</comment>
<dbReference type="Gene3D" id="3.20.20.80">
    <property type="entry name" value="Glycosidases"/>
    <property type="match status" value="1"/>
</dbReference>
<organism evidence="6 7">
    <name type="scientific">Adhaeribacter arboris</name>
    <dbReference type="NCBI Taxonomy" id="2072846"/>
    <lineage>
        <taxon>Bacteria</taxon>
        <taxon>Pseudomonadati</taxon>
        <taxon>Bacteroidota</taxon>
        <taxon>Cytophagia</taxon>
        <taxon>Cytophagales</taxon>
        <taxon>Hymenobacteraceae</taxon>
        <taxon>Adhaeribacter</taxon>
    </lineage>
</organism>
<name>A0A2T2YID9_9BACT</name>
<evidence type="ECO:0000259" key="5">
    <source>
        <dbReference type="Pfam" id="PF00150"/>
    </source>
</evidence>
<keyword evidence="1 3" id="KW-0378">Hydrolase</keyword>
<evidence type="ECO:0000256" key="4">
    <source>
        <dbReference type="SAM" id="SignalP"/>
    </source>
</evidence>
<dbReference type="AlphaFoldDB" id="A0A2T2YID9"/>
<dbReference type="GO" id="GO:0004553">
    <property type="term" value="F:hydrolase activity, hydrolyzing O-glycosyl compounds"/>
    <property type="evidence" value="ECO:0007669"/>
    <property type="project" value="InterPro"/>
</dbReference>
<evidence type="ECO:0000313" key="6">
    <source>
        <dbReference type="EMBL" id="PSR55266.1"/>
    </source>
</evidence>
<evidence type="ECO:0000313" key="7">
    <source>
        <dbReference type="Proteomes" id="UP000240357"/>
    </source>
</evidence>
<dbReference type="InterPro" id="IPR017853">
    <property type="entry name" value="GH"/>
</dbReference>
<dbReference type="SUPFAM" id="SSF51445">
    <property type="entry name" value="(Trans)glycosidases"/>
    <property type="match status" value="1"/>
</dbReference>
<sequence>MMRIRTTLQITLLCLLFLTARISFAQTPSSLPLISVQGNKFVTTGGKTIVFRGLDTSDPDKLQRDGHWNKEYFEVMKSWGANVVRFPVHPNAWRKQGPENYIKLLDQGVQWATELGLYVIIDWHSIGNLRSELYQNQMYETTKKETLEFWRILAKHYKGNTTVAMFELFNEPTVMGGQAGTCTWPQWKELVEEMIVVIRANGSQAVPLVAGFNWAYDLTPVNQDPINAPGIAYVSHPYPMKREKPWEPQWALDWGNVAKKYPVILTEIGFCGPDDKGAHVPVISDESYGDAITKYADANGISYTVWVFDPQWAPMLFSDWKFTPTRQGRYFKAALQKYRKQ</sequence>
<evidence type="ECO:0000256" key="3">
    <source>
        <dbReference type="RuleBase" id="RU361153"/>
    </source>
</evidence>